<gene>
    <name evidence="1" type="ORF">QTP81_07370</name>
</gene>
<protein>
    <submittedName>
        <fullName evidence="1">Uncharacterized protein</fullName>
    </submittedName>
</protein>
<dbReference type="RefSeq" id="WP_289364710.1">
    <property type="nucleotide sequence ID" value="NZ_JAUCBP010000007.1"/>
</dbReference>
<evidence type="ECO:0000313" key="1">
    <source>
        <dbReference type="EMBL" id="MDM7860411.1"/>
    </source>
</evidence>
<sequence>MTQIYASTMLFTTEDGQVICNYIYIADGKLINLPVGDHALTDALEEQFNRPIYSPHHEVHAEIVPSERPEDYLKSLPYLYNGSYYRATSPKWIDIESVKQKIS</sequence>
<accession>A0ABT7SW45</accession>
<keyword evidence="2" id="KW-1185">Reference proteome</keyword>
<reference evidence="1 2" key="1">
    <citation type="submission" date="2023-06" db="EMBL/GenBank/DDBJ databases">
        <title>Alteromonas sp. ASW11-36 isolated from intertidal sand.</title>
        <authorList>
            <person name="Li Y."/>
        </authorList>
    </citation>
    <scope>NUCLEOTIDE SEQUENCE [LARGE SCALE GENOMIC DNA]</scope>
    <source>
        <strain evidence="1 2">ASW11-36</strain>
    </source>
</reference>
<dbReference type="Proteomes" id="UP001234343">
    <property type="component" value="Unassembled WGS sequence"/>
</dbReference>
<dbReference type="EMBL" id="JAUCBP010000007">
    <property type="protein sequence ID" value="MDM7860411.1"/>
    <property type="molecule type" value="Genomic_DNA"/>
</dbReference>
<organism evidence="1 2">
    <name type="scientific">Alteromonas arenosi</name>
    <dbReference type="NCBI Taxonomy" id="3055817"/>
    <lineage>
        <taxon>Bacteria</taxon>
        <taxon>Pseudomonadati</taxon>
        <taxon>Pseudomonadota</taxon>
        <taxon>Gammaproteobacteria</taxon>
        <taxon>Alteromonadales</taxon>
        <taxon>Alteromonadaceae</taxon>
        <taxon>Alteromonas/Salinimonas group</taxon>
        <taxon>Alteromonas</taxon>
    </lineage>
</organism>
<evidence type="ECO:0000313" key="2">
    <source>
        <dbReference type="Proteomes" id="UP001234343"/>
    </source>
</evidence>
<proteinExistence type="predicted"/>
<comment type="caution">
    <text evidence="1">The sequence shown here is derived from an EMBL/GenBank/DDBJ whole genome shotgun (WGS) entry which is preliminary data.</text>
</comment>
<name>A0ABT7SW45_9ALTE</name>